<dbReference type="SMART" id="SM00028">
    <property type="entry name" value="TPR"/>
    <property type="match status" value="7"/>
</dbReference>
<dbReference type="OrthoDB" id="6190788at2"/>
<dbReference type="Gene3D" id="3.30.565.10">
    <property type="entry name" value="Histidine kinase-like ATPase, C-terminal domain"/>
    <property type="match status" value="1"/>
</dbReference>
<evidence type="ECO:0000313" key="7">
    <source>
        <dbReference type="Proteomes" id="UP000028719"/>
    </source>
</evidence>
<evidence type="ECO:0000313" key="6">
    <source>
        <dbReference type="EMBL" id="SHF29969.1"/>
    </source>
</evidence>
<reference evidence="8" key="2">
    <citation type="submission" date="2016-11" db="EMBL/GenBank/DDBJ databases">
        <authorList>
            <person name="Varghese N."/>
            <person name="Submissions S."/>
        </authorList>
    </citation>
    <scope>NUCLEOTIDE SEQUENCE [LARGE SCALE GENOMIC DNA]</scope>
    <source>
        <strain evidence="8">YR203</strain>
    </source>
</reference>
<dbReference type="SUPFAM" id="SSF55874">
    <property type="entry name" value="ATPase domain of HSP90 chaperone/DNA topoisomerase II/histidine kinase"/>
    <property type="match status" value="1"/>
</dbReference>
<keyword evidence="2" id="KW-0812">Transmembrane</keyword>
<dbReference type="Gene3D" id="1.25.40.10">
    <property type="entry name" value="Tetratricopeptide repeat domain"/>
    <property type="match status" value="3"/>
</dbReference>
<dbReference type="InterPro" id="IPR019734">
    <property type="entry name" value="TPR_rpt"/>
</dbReference>
<sequence>MSKTKLITFTAFLFFIFSVSFAQDRTIDSLKKNVLQNSKIHDTTKLLSIANLIDQIHSNDKRGEILNGMMGQLASKNLEKTNPQDLHVKYTKYLAAYYSNLAEYYKLKRDVVKTMSSIDKSMSLFQSVKAYDEMNFLMVNKGIFYSQINDKEKAIQCLFSALKYFEKNPEENQDGISYVNATMSTIYSDQGMYDKAISYAKKTIDHFNSKKKLEGEDEYRLTEALVNCGSYYLYSKKYEEALGYFNKAMAYFKKVGNGTYVSICQAKIAQVKMEEGKYDESESFLREALNSDDGELSKANAYINLGDLFYRKKDFVKAESYLSDGFFISKKINNIQLQEKASDLLLKVYKENNNFKKALEVYEFQVKLNDSSKMEASKNALAQQQLKYSYDKKELNLKLDAEKKTAAKNNWLIALSGVLLLVLSGGYFYYRNNRQKQEITVLEKDRIKQKLLLSQMNPHFIFNSIDNIQSLIINHKETVAVSYLDRFSKLTRQILENSNENYISLKEEIDMIENYLSIQQLLYNDKFDFRISIEKVSDTESYFIPPMLAQPFIENAIKHGIKNTAEKGMIEITFSLNQEKLCFEVIDNGSGFSDEKKQSNHKSMAMKITRERLLNYSKNKDFDILSENRLDAEGNLKGARVIFEIPYIYEN</sequence>
<organism evidence="6 8">
    <name type="scientific">Chryseobacterium vrystaatense</name>
    <dbReference type="NCBI Taxonomy" id="307480"/>
    <lineage>
        <taxon>Bacteria</taxon>
        <taxon>Pseudomonadati</taxon>
        <taxon>Bacteroidota</taxon>
        <taxon>Flavobacteriia</taxon>
        <taxon>Flavobacteriales</taxon>
        <taxon>Weeksellaceae</taxon>
        <taxon>Chryseobacterium group</taxon>
        <taxon>Chryseobacterium</taxon>
    </lineage>
</organism>
<name>A0A1M5AI44_9FLAO</name>
<dbReference type="PANTHER" id="PTHR34220">
    <property type="entry name" value="SENSOR HISTIDINE KINASE YPDA"/>
    <property type="match status" value="1"/>
</dbReference>
<evidence type="ECO:0000256" key="1">
    <source>
        <dbReference type="PROSITE-ProRule" id="PRU00339"/>
    </source>
</evidence>
<keyword evidence="2" id="KW-1133">Transmembrane helix</keyword>
<reference evidence="5 7" key="1">
    <citation type="submission" date="2014-07" db="EMBL/GenBank/DDBJ databases">
        <title>Genome of Chryseobacterium vrystaatense LMG 22846.</title>
        <authorList>
            <person name="Pipes S.E."/>
            <person name="Stropko S.J."/>
            <person name="Newman J.D."/>
        </authorList>
    </citation>
    <scope>NUCLEOTIDE SEQUENCE [LARGE SCALE GENOMIC DNA]</scope>
    <source>
        <strain evidence="5 7">LMG 22846</strain>
    </source>
</reference>
<feature type="transmembrane region" description="Helical" evidence="2">
    <location>
        <begin position="411"/>
        <end position="430"/>
    </location>
</feature>
<proteinExistence type="predicted"/>
<dbReference type="RefSeq" id="WP_034741079.1">
    <property type="nucleotide sequence ID" value="NZ_FQVE01000002.1"/>
</dbReference>
<evidence type="ECO:0000256" key="3">
    <source>
        <dbReference type="SAM" id="SignalP"/>
    </source>
</evidence>
<keyword evidence="3" id="KW-0732">Signal</keyword>
<feature type="signal peptide" evidence="3">
    <location>
        <begin position="1"/>
        <end position="22"/>
    </location>
</feature>
<accession>A0A1M5AI44</accession>
<dbReference type="InterPro" id="IPR036890">
    <property type="entry name" value="HATPase_C_sf"/>
</dbReference>
<evidence type="ECO:0000256" key="2">
    <source>
        <dbReference type="SAM" id="Phobius"/>
    </source>
</evidence>
<dbReference type="Pfam" id="PF06580">
    <property type="entry name" value="His_kinase"/>
    <property type="match status" value="1"/>
</dbReference>
<dbReference type="GO" id="GO:0000155">
    <property type="term" value="F:phosphorelay sensor kinase activity"/>
    <property type="evidence" value="ECO:0007669"/>
    <property type="project" value="InterPro"/>
</dbReference>
<evidence type="ECO:0000313" key="8">
    <source>
        <dbReference type="Proteomes" id="UP000184108"/>
    </source>
</evidence>
<dbReference type="InterPro" id="IPR050640">
    <property type="entry name" value="Bact_2-comp_sensor_kinase"/>
</dbReference>
<feature type="repeat" description="TPR" evidence="1">
    <location>
        <begin position="222"/>
        <end position="255"/>
    </location>
</feature>
<dbReference type="PROSITE" id="PS50005">
    <property type="entry name" value="TPR"/>
    <property type="match status" value="1"/>
</dbReference>
<gene>
    <name evidence="5" type="ORF">IW16_06410</name>
    <name evidence="6" type="ORF">SAMN02787073_1932</name>
</gene>
<reference evidence="6" key="3">
    <citation type="submission" date="2016-11" db="EMBL/GenBank/DDBJ databases">
        <authorList>
            <person name="Jaros S."/>
            <person name="Januszkiewicz K."/>
            <person name="Wedrychowicz H."/>
        </authorList>
    </citation>
    <scope>NUCLEOTIDE SEQUENCE [LARGE SCALE GENOMIC DNA]</scope>
    <source>
        <strain evidence="6">YR203</strain>
    </source>
</reference>
<dbReference type="EMBL" id="FQVE01000002">
    <property type="protein sequence ID" value="SHF29969.1"/>
    <property type="molecule type" value="Genomic_DNA"/>
</dbReference>
<evidence type="ECO:0000313" key="5">
    <source>
        <dbReference type="EMBL" id="KFF26903.1"/>
    </source>
</evidence>
<dbReference type="PANTHER" id="PTHR34220:SF7">
    <property type="entry name" value="SENSOR HISTIDINE KINASE YPDA"/>
    <property type="match status" value="1"/>
</dbReference>
<dbReference type="InterPro" id="IPR011990">
    <property type="entry name" value="TPR-like_helical_dom_sf"/>
</dbReference>
<dbReference type="EMBL" id="JPRI01000002">
    <property type="protein sequence ID" value="KFF26903.1"/>
    <property type="molecule type" value="Genomic_DNA"/>
</dbReference>
<feature type="domain" description="Signal transduction histidine kinase internal region" evidence="4">
    <location>
        <begin position="449"/>
        <end position="527"/>
    </location>
</feature>
<keyword evidence="2" id="KW-0472">Membrane</keyword>
<dbReference type="GO" id="GO:0016020">
    <property type="term" value="C:membrane"/>
    <property type="evidence" value="ECO:0007669"/>
    <property type="project" value="InterPro"/>
</dbReference>
<feature type="chain" id="PRO_5009908773" evidence="3">
    <location>
        <begin position="23"/>
        <end position="651"/>
    </location>
</feature>
<keyword evidence="1" id="KW-0802">TPR repeat</keyword>
<dbReference type="SUPFAM" id="SSF48452">
    <property type="entry name" value="TPR-like"/>
    <property type="match status" value="2"/>
</dbReference>
<dbReference type="InterPro" id="IPR010559">
    <property type="entry name" value="Sig_transdc_His_kin_internal"/>
</dbReference>
<dbReference type="AlphaFoldDB" id="A0A1M5AI44"/>
<protein>
    <submittedName>
        <fullName evidence="6">Tetratricopeptide repeat-containing protein</fullName>
    </submittedName>
</protein>
<evidence type="ECO:0000259" key="4">
    <source>
        <dbReference type="Pfam" id="PF06580"/>
    </source>
</evidence>
<dbReference type="Pfam" id="PF13424">
    <property type="entry name" value="TPR_12"/>
    <property type="match status" value="1"/>
</dbReference>
<dbReference type="Proteomes" id="UP000184108">
    <property type="component" value="Unassembled WGS sequence"/>
</dbReference>
<keyword evidence="7" id="KW-1185">Reference proteome</keyword>
<dbReference type="Proteomes" id="UP000028719">
    <property type="component" value="Unassembled WGS sequence"/>
</dbReference>